<dbReference type="RefSeq" id="WP_069181960.1">
    <property type="nucleotide sequence ID" value="NZ_BGZH01000001.1"/>
</dbReference>
<dbReference type="InterPro" id="IPR017792">
    <property type="entry name" value="UAAP1"/>
</dbReference>
<dbReference type="PANTHER" id="PTHR31527">
    <property type="entry name" value="RE64534P"/>
    <property type="match status" value="1"/>
</dbReference>
<evidence type="ECO:0000259" key="1">
    <source>
        <dbReference type="Pfam" id="PF09347"/>
    </source>
</evidence>
<reference evidence="2 3" key="1">
    <citation type="journal article" date="2019" name="J. Gen. Appl. Microbiol.">
        <title>Aerobic degradation of cis-dichloroethene by the marine bacterium Marinobacter salsuginis strain 5N-3.</title>
        <authorList>
            <person name="Inoue Y."/>
            <person name="Fukunaga Y."/>
            <person name="Katsumata H."/>
            <person name="Ohji S."/>
            <person name="Hosoyama A."/>
            <person name="Mori K."/>
            <person name="Ando K."/>
        </authorList>
    </citation>
    <scope>NUCLEOTIDE SEQUENCE [LARGE SCALE GENOMIC DNA]</scope>
    <source>
        <strain evidence="2 3">5N-3</strain>
    </source>
</reference>
<gene>
    <name evidence="2" type="ORF">MS5N3_13150</name>
</gene>
<organism evidence="2 3">
    <name type="scientific">Marinobacter salsuginis</name>
    <dbReference type="NCBI Taxonomy" id="418719"/>
    <lineage>
        <taxon>Bacteria</taxon>
        <taxon>Pseudomonadati</taxon>
        <taxon>Pseudomonadota</taxon>
        <taxon>Gammaproteobacteria</taxon>
        <taxon>Pseudomonadales</taxon>
        <taxon>Marinobacteraceae</taxon>
        <taxon>Marinobacter</taxon>
    </lineage>
</organism>
<sequence>MLQTAASPYATPLYDDLIPGGSHWSFIMRRGHVLRLIDETGGANVGMLMYNPENPLERYNMPDTLKNQHTFLLTKGHVLLSDMGRVFASIIHDDLGWHDTVAGTCNADLVEQRWGKKTYQEAHNHYHRNGFNSFLNELAKYGLGKKDLTANLNWFSKVKTDDDGNMTFAEGHSHAGATVDLRFEMDTIVVLHTCPHPMNPASEYPSHPLRYQLFKAAPVTDADPCKISSPEATRAFANTALYHLMQ</sequence>
<evidence type="ECO:0000313" key="2">
    <source>
        <dbReference type="EMBL" id="GBO83864.1"/>
    </source>
</evidence>
<dbReference type="NCBIfam" id="TIGR03425">
    <property type="entry name" value="urea_degr_2"/>
    <property type="match status" value="1"/>
</dbReference>
<dbReference type="PANTHER" id="PTHR31527:SF0">
    <property type="entry name" value="RE64534P"/>
    <property type="match status" value="1"/>
</dbReference>
<feature type="domain" description="DUF1989" evidence="1">
    <location>
        <begin position="18"/>
        <end position="188"/>
    </location>
</feature>
<dbReference type="EMBL" id="BGZH01000001">
    <property type="protein sequence ID" value="GBO83864.1"/>
    <property type="molecule type" value="Genomic_DNA"/>
</dbReference>
<dbReference type="Pfam" id="PF09347">
    <property type="entry name" value="DUF1989"/>
    <property type="match status" value="1"/>
</dbReference>
<name>A0A5M3PLR2_9GAMM</name>
<evidence type="ECO:0000313" key="3">
    <source>
        <dbReference type="Proteomes" id="UP000340077"/>
    </source>
</evidence>
<comment type="caution">
    <text evidence="2">The sequence shown here is derived from an EMBL/GenBank/DDBJ whole genome shotgun (WGS) entry which is preliminary data.</text>
</comment>
<dbReference type="InterPro" id="IPR018959">
    <property type="entry name" value="DUF1989"/>
</dbReference>
<accession>A0A5M3PLR2</accession>
<protein>
    <submittedName>
        <fullName evidence="2">Urea carboxylase</fullName>
    </submittedName>
</protein>
<keyword evidence="3" id="KW-1185">Reference proteome</keyword>
<dbReference type="AlphaFoldDB" id="A0A5M3PLR2"/>
<dbReference type="Proteomes" id="UP000340077">
    <property type="component" value="Unassembled WGS sequence"/>
</dbReference>
<proteinExistence type="predicted"/>